<comment type="caution">
    <text evidence="2">The sequence shown here is derived from an EMBL/GenBank/DDBJ whole genome shotgun (WGS) entry which is preliminary data.</text>
</comment>
<dbReference type="Proteomes" id="UP001500837">
    <property type="component" value="Unassembled WGS sequence"/>
</dbReference>
<feature type="transmembrane region" description="Helical" evidence="1">
    <location>
        <begin position="252"/>
        <end position="275"/>
    </location>
</feature>
<keyword evidence="2" id="KW-0482">Metalloprotease</keyword>
<reference evidence="2 3" key="1">
    <citation type="journal article" date="2019" name="Int. J. Syst. Evol. Microbiol.">
        <title>The Global Catalogue of Microorganisms (GCM) 10K type strain sequencing project: providing services to taxonomists for standard genome sequencing and annotation.</title>
        <authorList>
            <consortium name="The Broad Institute Genomics Platform"/>
            <consortium name="The Broad Institute Genome Sequencing Center for Infectious Disease"/>
            <person name="Wu L."/>
            <person name="Ma J."/>
        </authorList>
    </citation>
    <scope>NUCLEOTIDE SEQUENCE [LARGE SCALE GENOMIC DNA]</scope>
    <source>
        <strain evidence="2 3">JCM 16330</strain>
    </source>
</reference>
<evidence type="ECO:0000313" key="3">
    <source>
        <dbReference type="Proteomes" id="UP001500837"/>
    </source>
</evidence>
<keyword evidence="1" id="KW-0472">Membrane</keyword>
<sequence>MPQKRDPIQRVADGRDLYDVASWEERTTLDRLATRVYGWLTVGGRWSVIALAVLILAAQFLIVGVAAFQNPLLGVYVLLSVVPAAILVFSVWRMDVTMREPLPMLVGTFVLGFLFAGFASVLNTVLKNVVTVIPAVGMLLFFFVVVGPVEETVKWLAIRLYAYRSEKFDAVIDGAVYGAAAGLGFATIENTIYITQQFLTAANSATLQTALGQAFQTATLRTFAGPGHVIYSAFAGYYLGLAKFNPDNRGPIVVKGLLIAAAIHATYNTVVTYVPQFVPNWNLLTFIGFVLVYDGVFLWILYRKLSRYRDTYHDLGAGQAYEDPFDDLTPAIEYVGDDES</sequence>
<proteinExistence type="predicted"/>
<keyword evidence="3" id="KW-1185">Reference proteome</keyword>
<dbReference type="EMBL" id="BAAABL010000060">
    <property type="protein sequence ID" value="GAA0306846.1"/>
    <property type="molecule type" value="Genomic_DNA"/>
</dbReference>
<feature type="transmembrane region" description="Helical" evidence="1">
    <location>
        <begin position="104"/>
        <end position="123"/>
    </location>
</feature>
<feature type="transmembrane region" description="Helical" evidence="1">
    <location>
        <begin position="129"/>
        <end position="149"/>
    </location>
</feature>
<keyword evidence="1" id="KW-1133">Transmembrane helix</keyword>
<keyword evidence="2" id="KW-0645">Protease</keyword>
<dbReference type="AlphaFoldDB" id="A0AAV3S9N7"/>
<evidence type="ECO:0000313" key="2">
    <source>
        <dbReference type="EMBL" id="GAA0306846.1"/>
    </source>
</evidence>
<dbReference type="GO" id="GO:0008237">
    <property type="term" value="F:metallopeptidase activity"/>
    <property type="evidence" value="ECO:0007669"/>
    <property type="project" value="UniProtKB-KW"/>
</dbReference>
<dbReference type="RefSeq" id="WP_211313165.1">
    <property type="nucleotide sequence ID" value="NZ_BAAABL010000060.1"/>
</dbReference>
<accession>A0AAV3S9N7</accession>
<organism evidence="2 3">
    <name type="scientific">Halarchaeum salinum</name>
    <dbReference type="NCBI Taxonomy" id="489912"/>
    <lineage>
        <taxon>Archaea</taxon>
        <taxon>Methanobacteriati</taxon>
        <taxon>Methanobacteriota</taxon>
        <taxon>Stenosarchaea group</taxon>
        <taxon>Halobacteria</taxon>
        <taxon>Halobacteriales</taxon>
        <taxon>Halobacteriaceae</taxon>
    </lineage>
</organism>
<feature type="transmembrane region" description="Helical" evidence="1">
    <location>
        <begin position="48"/>
        <end position="67"/>
    </location>
</feature>
<gene>
    <name evidence="2" type="ORF">GCM10009066_20790</name>
</gene>
<dbReference type="PANTHER" id="PTHR36844">
    <property type="entry name" value="PROTEASE PRSW"/>
    <property type="match status" value="1"/>
</dbReference>
<protein>
    <submittedName>
        <fullName evidence="2">PrsW family intramembrane metalloprotease</fullName>
    </submittedName>
</protein>
<dbReference type="InterPro" id="IPR026898">
    <property type="entry name" value="PrsW"/>
</dbReference>
<name>A0AAV3S9N7_9EURY</name>
<feature type="transmembrane region" description="Helical" evidence="1">
    <location>
        <begin position="281"/>
        <end position="302"/>
    </location>
</feature>
<evidence type="ECO:0000256" key="1">
    <source>
        <dbReference type="SAM" id="Phobius"/>
    </source>
</evidence>
<keyword evidence="1" id="KW-0812">Transmembrane</keyword>
<dbReference type="Pfam" id="PF13367">
    <property type="entry name" value="PrsW-protease"/>
    <property type="match status" value="1"/>
</dbReference>
<feature type="transmembrane region" description="Helical" evidence="1">
    <location>
        <begin position="73"/>
        <end position="92"/>
    </location>
</feature>
<keyword evidence="2" id="KW-0378">Hydrolase</keyword>
<dbReference type="PANTHER" id="PTHR36844:SF1">
    <property type="entry name" value="PROTEASE PRSW"/>
    <property type="match status" value="1"/>
</dbReference>